<gene>
    <name evidence="5" type="ORF">FTV88_1407</name>
</gene>
<dbReference type="PROSITE" id="PS50893">
    <property type="entry name" value="ABC_TRANSPORTER_2"/>
    <property type="match status" value="1"/>
</dbReference>
<evidence type="ECO:0000259" key="4">
    <source>
        <dbReference type="PROSITE" id="PS50893"/>
    </source>
</evidence>
<accession>A0A5Q2MXP8</accession>
<dbReference type="InterPro" id="IPR017871">
    <property type="entry name" value="ABC_transporter-like_CS"/>
</dbReference>
<dbReference type="RefSeq" id="WP_162007927.1">
    <property type="nucleotide sequence ID" value="NZ_CP045875.1"/>
</dbReference>
<evidence type="ECO:0000313" key="5">
    <source>
        <dbReference type="EMBL" id="QGG47554.1"/>
    </source>
</evidence>
<dbReference type="InterPro" id="IPR003593">
    <property type="entry name" value="AAA+_ATPase"/>
</dbReference>
<dbReference type="Pfam" id="PF00005">
    <property type="entry name" value="ABC_tran"/>
    <property type="match status" value="1"/>
</dbReference>
<organism evidence="5 6">
    <name type="scientific">Heliorestis convoluta</name>
    <dbReference type="NCBI Taxonomy" id="356322"/>
    <lineage>
        <taxon>Bacteria</taxon>
        <taxon>Bacillati</taxon>
        <taxon>Bacillota</taxon>
        <taxon>Clostridia</taxon>
        <taxon>Eubacteriales</taxon>
        <taxon>Heliobacteriaceae</taxon>
        <taxon>Heliorestis</taxon>
    </lineage>
</organism>
<feature type="domain" description="ABC transporter" evidence="4">
    <location>
        <begin position="17"/>
        <end position="250"/>
    </location>
</feature>
<dbReference type="Gene3D" id="3.40.50.300">
    <property type="entry name" value="P-loop containing nucleotide triphosphate hydrolases"/>
    <property type="match status" value="1"/>
</dbReference>
<name>A0A5Q2MXP8_9FIRM</name>
<keyword evidence="1" id="KW-0813">Transport</keyword>
<dbReference type="Proteomes" id="UP000366051">
    <property type="component" value="Chromosome"/>
</dbReference>
<dbReference type="KEGG" id="hcv:FTV88_1407"/>
<evidence type="ECO:0000256" key="2">
    <source>
        <dbReference type="ARBA" id="ARBA00022741"/>
    </source>
</evidence>
<dbReference type="SMART" id="SM00382">
    <property type="entry name" value="AAA"/>
    <property type="match status" value="1"/>
</dbReference>
<sequence length="255" mass="28338">MSTPAPYRTISFSRSLLQWSQLSLTLPSEQKNENERRILQNLQGLVSGGEIVALLGPSGSGKSTLLKMFNRLLEPTTGTIFYQGQKIEEMAVTELRRQVAYISQQPYLFPGTVADNLAYGADLWNLSYDGEKWLEKVNLSPTLLLQSGENLSGGERQRLALARSLLLEPTLLLLDEPTAALDIHSTAIIEGLIKGWLHQDRAVLWVTHDPGQAKRVAHRILLLAEGTLQCDLSTEVFFSPQAPEVVQSFLTVKEK</sequence>
<evidence type="ECO:0000313" key="6">
    <source>
        <dbReference type="Proteomes" id="UP000366051"/>
    </source>
</evidence>
<protein>
    <submittedName>
        <fullName evidence="5">ABC transporter family protein, ATP binding domain</fullName>
    </submittedName>
</protein>
<dbReference type="SUPFAM" id="SSF52540">
    <property type="entry name" value="P-loop containing nucleoside triphosphate hydrolases"/>
    <property type="match status" value="1"/>
</dbReference>
<dbReference type="GO" id="GO:0005524">
    <property type="term" value="F:ATP binding"/>
    <property type="evidence" value="ECO:0007669"/>
    <property type="project" value="UniProtKB-KW"/>
</dbReference>
<dbReference type="PANTHER" id="PTHR43423:SF1">
    <property type="entry name" value="ABC TRANSPORTER I FAMILY MEMBER 17"/>
    <property type="match status" value="1"/>
</dbReference>
<keyword evidence="2" id="KW-0547">Nucleotide-binding</keyword>
<dbReference type="EMBL" id="CP045875">
    <property type="protein sequence ID" value="QGG47554.1"/>
    <property type="molecule type" value="Genomic_DNA"/>
</dbReference>
<keyword evidence="3" id="KW-0067">ATP-binding</keyword>
<proteinExistence type="predicted"/>
<dbReference type="GO" id="GO:0016887">
    <property type="term" value="F:ATP hydrolysis activity"/>
    <property type="evidence" value="ECO:0007669"/>
    <property type="project" value="InterPro"/>
</dbReference>
<dbReference type="PANTHER" id="PTHR43423">
    <property type="entry name" value="ABC TRANSPORTER I FAMILY MEMBER 17"/>
    <property type="match status" value="1"/>
</dbReference>
<dbReference type="InterPro" id="IPR003439">
    <property type="entry name" value="ABC_transporter-like_ATP-bd"/>
</dbReference>
<evidence type="ECO:0000256" key="1">
    <source>
        <dbReference type="ARBA" id="ARBA00022448"/>
    </source>
</evidence>
<evidence type="ECO:0000256" key="3">
    <source>
        <dbReference type="ARBA" id="ARBA00022840"/>
    </source>
</evidence>
<keyword evidence="6" id="KW-1185">Reference proteome</keyword>
<dbReference type="InterPro" id="IPR027417">
    <property type="entry name" value="P-loop_NTPase"/>
</dbReference>
<dbReference type="PROSITE" id="PS00211">
    <property type="entry name" value="ABC_TRANSPORTER_1"/>
    <property type="match status" value="1"/>
</dbReference>
<dbReference type="AlphaFoldDB" id="A0A5Q2MXP8"/>
<reference evidence="6" key="1">
    <citation type="submission" date="2019-11" db="EMBL/GenBank/DDBJ databases">
        <title>Genome sequence of Heliorestis convoluta strain HH, an alkaliphilic and minimalistic phototrophic bacterium from a soda lake in Egypt.</title>
        <authorList>
            <person name="Dewey E.D."/>
            <person name="Stokes L.M."/>
            <person name="Burchell B.M."/>
            <person name="Shaffer K.N."/>
            <person name="Huntington A.M."/>
            <person name="Baker J.M."/>
            <person name="Nadendla S."/>
            <person name="Giglio M.G."/>
            <person name="Touchman J.W."/>
            <person name="Blankenship R.E."/>
            <person name="Madigan M.T."/>
            <person name="Sattley W.M."/>
        </authorList>
    </citation>
    <scope>NUCLEOTIDE SEQUENCE [LARGE SCALE GENOMIC DNA]</scope>
    <source>
        <strain evidence="6">HH</strain>
    </source>
</reference>